<evidence type="ECO:0000313" key="10">
    <source>
        <dbReference type="Proteomes" id="UP000596742"/>
    </source>
</evidence>
<feature type="domain" description="Ig-like" evidence="7">
    <location>
        <begin position="331"/>
        <end position="413"/>
    </location>
</feature>
<dbReference type="InterPro" id="IPR036179">
    <property type="entry name" value="Ig-like_dom_sf"/>
</dbReference>
<evidence type="ECO:0000256" key="1">
    <source>
        <dbReference type="ARBA" id="ARBA00022737"/>
    </source>
</evidence>
<dbReference type="CDD" id="cd00063">
    <property type="entry name" value="FN3"/>
    <property type="match status" value="3"/>
</dbReference>
<dbReference type="InterPro" id="IPR003961">
    <property type="entry name" value="FN3_dom"/>
</dbReference>
<feature type="transmembrane region" description="Helical" evidence="5">
    <location>
        <begin position="1139"/>
        <end position="1163"/>
    </location>
</feature>
<evidence type="ECO:0000259" key="7">
    <source>
        <dbReference type="PROSITE" id="PS50835"/>
    </source>
</evidence>
<feature type="domain" description="Fibronectin type-III" evidence="8">
    <location>
        <begin position="718"/>
        <end position="815"/>
    </location>
</feature>
<keyword evidence="6" id="KW-0732">Signal</keyword>
<dbReference type="Pfam" id="PF07679">
    <property type="entry name" value="I-set"/>
    <property type="match status" value="3"/>
</dbReference>
<feature type="domain" description="Ig-like" evidence="7">
    <location>
        <begin position="239"/>
        <end position="324"/>
    </location>
</feature>
<dbReference type="PANTHER" id="PTHR44170:SF6">
    <property type="entry name" value="CONTACTIN"/>
    <property type="match status" value="1"/>
</dbReference>
<keyword evidence="5" id="KW-1133">Transmembrane helix</keyword>
<feature type="chain" id="PRO_5032843712" evidence="6">
    <location>
        <begin position="20"/>
        <end position="1445"/>
    </location>
</feature>
<protein>
    <submittedName>
        <fullName evidence="9">Neuronal cell adhesion molecule</fullName>
    </submittedName>
</protein>
<dbReference type="Pfam" id="PF13927">
    <property type="entry name" value="Ig_3"/>
    <property type="match status" value="2"/>
</dbReference>
<dbReference type="InterPro" id="IPR007110">
    <property type="entry name" value="Ig-like_dom"/>
</dbReference>
<feature type="compositionally biased region" description="Basic residues" evidence="4">
    <location>
        <begin position="1170"/>
        <end position="1181"/>
    </location>
</feature>
<keyword evidence="2" id="KW-1015">Disulfide bond</keyword>
<dbReference type="GO" id="GO:0005886">
    <property type="term" value="C:plasma membrane"/>
    <property type="evidence" value="ECO:0007669"/>
    <property type="project" value="TreeGrafter"/>
</dbReference>
<proteinExistence type="predicted"/>
<dbReference type="SUPFAM" id="SSF49265">
    <property type="entry name" value="Fibronectin type III"/>
    <property type="match status" value="3"/>
</dbReference>
<evidence type="ECO:0000256" key="6">
    <source>
        <dbReference type="SAM" id="SignalP"/>
    </source>
</evidence>
<dbReference type="PROSITE" id="PS50853">
    <property type="entry name" value="FN3"/>
    <property type="match status" value="3"/>
</dbReference>
<dbReference type="FunFam" id="2.60.40.10:FF:000032">
    <property type="entry name" value="palladin isoform X1"/>
    <property type="match status" value="1"/>
</dbReference>
<accession>A0A8B6CVP7</accession>
<dbReference type="OrthoDB" id="6244967at2759"/>
<evidence type="ECO:0000256" key="5">
    <source>
        <dbReference type="SAM" id="Phobius"/>
    </source>
</evidence>
<reference evidence="9" key="1">
    <citation type="submission" date="2018-11" db="EMBL/GenBank/DDBJ databases">
        <authorList>
            <person name="Alioto T."/>
            <person name="Alioto T."/>
        </authorList>
    </citation>
    <scope>NUCLEOTIDE SEQUENCE</scope>
</reference>
<dbReference type="SMART" id="SM00409">
    <property type="entry name" value="IG"/>
    <property type="match status" value="6"/>
</dbReference>
<feature type="domain" description="Ig-like" evidence="7">
    <location>
        <begin position="130"/>
        <end position="220"/>
    </location>
</feature>
<feature type="compositionally biased region" description="Basic and acidic residues" evidence="4">
    <location>
        <begin position="1213"/>
        <end position="1239"/>
    </location>
</feature>
<dbReference type="InterPro" id="IPR036116">
    <property type="entry name" value="FN3_sf"/>
</dbReference>
<dbReference type="SMART" id="SM00060">
    <property type="entry name" value="FN3"/>
    <property type="match status" value="4"/>
</dbReference>
<feature type="compositionally biased region" description="Basic and acidic residues" evidence="4">
    <location>
        <begin position="1416"/>
        <end position="1436"/>
    </location>
</feature>
<gene>
    <name evidence="9" type="ORF">MGAL_10B073728</name>
</gene>
<dbReference type="GO" id="GO:0007411">
    <property type="term" value="P:axon guidance"/>
    <property type="evidence" value="ECO:0007669"/>
    <property type="project" value="TreeGrafter"/>
</dbReference>
<keyword evidence="5" id="KW-0812">Transmembrane</keyword>
<sequence length="1445" mass="166245">MSRLFLICVLVAVIPKAQLQNRTRTLPNRPPNIYVQPEKDIYYKVDESVEIQCIAGGVPAPKYNWTRNERPFDTSGNDNRMVILQDSGTIVMNKPRPKDEGIFQCKAYNHLGVSTSININFRQAMLEDFPYGKDETVTVIPGHSVKLRCTPPTSIPKAIISWHIRDPRTQATTAINLDKRITMDLEGRLYITNVKMEDHQDGKPYVCMAQNLKMRKNSFSHGYIIAPSSNSGTSDNVAPHLLWSTPNELFGVIGQELRIKCIFGGNPTPAVHWENKNGTIPDNRRTLSLGGQQLYISDLQMIDRGSYTCYTTSAIGQRQQRNINVIVKSKPYWLEDGKPTDIERGVGEKATFICRAGGDPTPDIQWYINGVKFKDARHVTIRDGRLIKRDDNNITVIDLRVGDAMVLQCNASNTFGYVFADFYLNVLKERPQFIKRPLKELKVAENTDVHLTCQTSGKPDPIITWFRGSQQITGGRYQIQPNGDLLIQNVVLSDAGNFTCEARNNEGWDSDWGVMIVRRSTRIEQRPKDLEVFAGTDAKFTCSGTTDFEEVSKLRVYWMKDRKEITQSNQRMTTNVQDNSLTISGTISRDSGFYTCVITNELDKQEASAILTVKDRPEPPVDVHKKSCINNTATITWTKGGFNNAPIQYFTIEYNTSVEADRWVFAATANQSDNTITLKLRPGVSYSFRLLATNKIGISNPSRHSEICTTDTSKPYKNPENVRGVGDKPGYLVIEWTPMPPIDHGGRNFRYILKISKRGNVVVDEVKTITNWRQSRYEFLSNDVYTPYNVTIQAANEHQSSSVYLKPNIIYSGESKPGPSMRIDNFVVDNAGLAENAATFYWSWDVNNDAQLHGKFRGFKREDEILEKDMKPRYGSVKKRSIVEYTYTLKNLLPFTIMEAQMCLMNTYYVSGPSPIVSFVTNKGVPGPVEKLHPLLIASNFLELTWERPELLNSPIQDADLTNSYLKGYDVGFQTVKGLELGQMQEMDPQIIDPRITKCVLNGLTSNQKYRVYMWARTENGRGESSFIEITTAKSSAMDVPAFSIRNVNSTFFNLTWTMVMSKKYGTVAFAEYRIKGTSDWQLSAQQFSKSWIGVNKLQHGTSYEVRLAVTNGGKTSKGNIEVIKTTGISAAYSLGNNFAWFIGLILSVLILIALSTYIVLMYKKHPEPKRKQYTAPPRRRVQYETTGSDSRQGIVHKSSGSLNKGYDNYTYSDREYPDDRRHDDAYEKDYNRGYRDDDERYEDDNTDNYYSEEKGRYDDDGYARRQPQYDEKYDDRNDDRYDDRNDDRYDDRRDDRYDDRHDDRYDDRRDDRYDDRHDDRYDDRRDDRYDDRYDDQYDRRDSYNDDKRYSDNDTGRHKDYDRHGDRYSDDNRRYSDRSDEGRYAEDESYKPYSRRNDYDRTPSYEKRPSSYTEDVDLREPAKFDADGYPIDDKSSKSPVKSSFV</sequence>
<comment type="caution">
    <text evidence="9">The sequence shown here is derived from an EMBL/GenBank/DDBJ whole genome shotgun (WGS) entry which is preliminary data.</text>
</comment>
<feature type="domain" description="Ig-like" evidence="7">
    <location>
        <begin position="521"/>
        <end position="612"/>
    </location>
</feature>
<dbReference type="Gene3D" id="2.60.40.10">
    <property type="entry name" value="Immunoglobulins"/>
    <property type="match status" value="10"/>
</dbReference>
<feature type="domain" description="Ig-like" evidence="7">
    <location>
        <begin position="431"/>
        <end position="505"/>
    </location>
</feature>
<evidence type="ECO:0000256" key="3">
    <source>
        <dbReference type="ARBA" id="ARBA00023319"/>
    </source>
</evidence>
<evidence type="ECO:0000256" key="2">
    <source>
        <dbReference type="ARBA" id="ARBA00023157"/>
    </source>
</evidence>
<dbReference type="PROSITE" id="PS50835">
    <property type="entry name" value="IG_LIKE"/>
    <property type="match status" value="6"/>
</dbReference>
<name>A0A8B6CVP7_MYTGA</name>
<dbReference type="SUPFAM" id="SSF48726">
    <property type="entry name" value="Immunoglobulin"/>
    <property type="match status" value="6"/>
</dbReference>
<feature type="compositionally biased region" description="Basic and acidic residues" evidence="4">
    <location>
        <begin position="1252"/>
        <end position="1409"/>
    </location>
</feature>
<dbReference type="Proteomes" id="UP000596742">
    <property type="component" value="Unassembled WGS sequence"/>
</dbReference>
<evidence type="ECO:0000313" key="9">
    <source>
        <dbReference type="EMBL" id="VDI09959.1"/>
    </source>
</evidence>
<feature type="domain" description="Ig-like" evidence="7">
    <location>
        <begin position="31"/>
        <end position="120"/>
    </location>
</feature>
<dbReference type="InterPro" id="IPR013098">
    <property type="entry name" value="Ig_I-set"/>
</dbReference>
<organism evidence="9 10">
    <name type="scientific">Mytilus galloprovincialis</name>
    <name type="common">Mediterranean mussel</name>
    <dbReference type="NCBI Taxonomy" id="29158"/>
    <lineage>
        <taxon>Eukaryota</taxon>
        <taxon>Metazoa</taxon>
        <taxon>Spiralia</taxon>
        <taxon>Lophotrochozoa</taxon>
        <taxon>Mollusca</taxon>
        <taxon>Bivalvia</taxon>
        <taxon>Autobranchia</taxon>
        <taxon>Pteriomorphia</taxon>
        <taxon>Mytilida</taxon>
        <taxon>Mytiloidea</taxon>
        <taxon>Mytilidae</taxon>
        <taxon>Mytilinae</taxon>
        <taxon>Mytilus</taxon>
    </lineage>
</organism>
<dbReference type="EMBL" id="UYJE01002359">
    <property type="protein sequence ID" value="VDI09959.1"/>
    <property type="molecule type" value="Genomic_DNA"/>
</dbReference>
<dbReference type="InterPro" id="IPR013783">
    <property type="entry name" value="Ig-like_fold"/>
</dbReference>
<feature type="domain" description="Fibronectin type-III" evidence="8">
    <location>
        <begin position="616"/>
        <end position="712"/>
    </location>
</feature>
<dbReference type="InterPro" id="IPR003598">
    <property type="entry name" value="Ig_sub2"/>
</dbReference>
<dbReference type="SMART" id="SM00408">
    <property type="entry name" value="IGc2"/>
    <property type="match status" value="5"/>
</dbReference>
<dbReference type="InterPro" id="IPR003599">
    <property type="entry name" value="Ig_sub"/>
</dbReference>
<feature type="region of interest" description="Disordered" evidence="4">
    <location>
        <begin position="1170"/>
        <end position="1445"/>
    </location>
</feature>
<feature type="domain" description="Fibronectin type-III" evidence="8">
    <location>
        <begin position="925"/>
        <end position="1036"/>
    </location>
</feature>
<dbReference type="PANTHER" id="PTHR44170">
    <property type="entry name" value="PROTEIN SIDEKICK"/>
    <property type="match status" value="1"/>
</dbReference>
<evidence type="ECO:0000259" key="8">
    <source>
        <dbReference type="PROSITE" id="PS50853"/>
    </source>
</evidence>
<feature type="signal peptide" evidence="6">
    <location>
        <begin position="1"/>
        <end position="19"/>
    </location>
</feature>
<keyword evidence="10" id="KW-1185">Reference proteome</keyword>
<dbReference type="GO" id="GO:0030424">
    <property type="term" value="C:axon"/>
    <property type="evidence" value="ECO:0007669"/>
    <property type="project" value="TreeGrafter"/>
</dbReference>
<evidence type="ECO:0000256" key="4">
    <source>
        <dbReference type="SAM" id="MobiDB-lite"/>
    </source>
</evidence>
<dbReference type="Pfam" id="PF00041">
    <property type="entry name" value="fn3"/>
    <property type="match status" value="1"/>
</dbReference>
<keyword evidence="1" id="KW-0677">Repeat</keyword>
<keyword evidence="3" id="KW-0393">Immunoglobulin domain</keyword>
<keyword evidence="5" id="KW-0472">Membrane</keyword>
<dbReference type="GO" id="GO:0098609">
    <property type="term" value="P:cell-cell adhesion"/>
    <property type="evidence" value="ECO:0007669"/>
    <property type="project" value="TreeGrafter"/>
</dbReference>